<dbReference type="Gene3D" id="1.20.140.10">
    <property type="entry name" value="Butyryl-CoA Dehydrogenase, subunit A, domain 3"/>
    <property type="match status" value="1"/>
</dbReference>
<comment type="caution">
    <text evidence="3">The sequence shown here is derived from an EMBL/GenBank/DDBJ whole genome shotgun (WGS) entry which is preliminary data.</text>
</comment>
<dbReference type="InterPro" id="IPR009100">
    <property type="entry name" value="AcylCoA_DH/oxidase_NM_dom_sf"/>
</dbReference>
<dbReference type="InterPro" id="IPR037069">
    <property type="entry name" value="AcylCoA_DH/ox_N_sf"/>
</dbReference>
<keyword evidence="4" id="KW-1185">Reference proteome</keyword>
<evidence type="ECO:0000313" key="4">
    <source>
        <dbReference type="Proteomes" id="UP001597024"/>
    </source>
</evidence>
<dbReference type="SUPFAM" id="SSF56645">
    <property type="entry name" value="Acyl-CoA dehydrogenase NM domain-like"/>
    <property type="match status" value="1"/>
</dbReference>
<dbReference type="InterPro" id="IPR036250">
    <property type="entry name" value="AcylCo_DH-like_C"/>
</dbReference>
<accession>A0ABW3DWG4</accession>
<evidence type="ECO:0000259" key="2">
    <source>
        <dbReference type="Pfam" id="PF08028"/>
    </source>
</evidence>
<reference evidence="4" key="1">
    <citation type="journal article" date="2019" name="Int. J. Syst. Evol. Microbiol.">
        <title>The Global Catalogue of Microorganisms (GCM) 10K type strain sequencing project: providing services to taxonomists for standard genome sequencing and annotation.</title>
        <authorList>
            <consortium name="The Broad Institute Genomics Platform"/>
            <consortium name="The Broad Institute Genome Sequencing Center for Infectious Disease"/>
            <person name="Wu L."/>
            <person name="Ma J."/>
        </authorList>
    </citation>
    <scope>NUCLEOTIDE SEQUENCE [LARGE SCALE GENOMIC DNA]</scope>
    <source>
        <strain evidence="4">CCUG 62974</strain>
    </source>
</reference>
<sequence>MTFQENGAPSAANGEDAVRRRIADLTHRAALLRRELPESAAEADAANTDTTFGMRRIWEEGLFAFCLPHRFGGINDARPELYTEDFFRIALDIMAGDSSAGMNLVVQALVTFEIFREGNTLPESTKAEMARLIRDEGVRLCASNSEAGAPGPVTARRVEGGLVVNGTKSFNTNSGGGGWASVGLTLEGRRGRYNALLPLDQPGVTMRHDWDTMGQRGTHSQTIVYDEVFVPDGYHFNGNGASPSFLSYVFLMHAAIMLGPGLGAFDAALDYVRKLDRPSFPEFESATEDVLVRRRIGGCAVDLRAARAFLLDTARRIERSGPDDDPTELFVEAFGVKVACIRAALAVTQEIFDLTGARSTANRYRFDRFWRNARTFATHDPTDAKEVWIGDWYLTGKEPPMAAMLRV</sequence>
<evidence type="ECO:0000313" key="3">
    <source>
        <dbReference type="EMBL" id="MFD0887447.1"/>
    </source>
</evidence>
<dbReference type="InterPro" id="IPR013107">
    <property type="entry name" value="Acyl-CoA_DH_C"/>
</dbReference>
<dbReference type="Gene3D" id="1.10.540.10">
    <property type="entry name" value="Acyl-CoA dehydrogenase/oxidase, N-terminal domain"/>
    <property type="match status" value="1"/>
</dbReference>
<dbReference type="PANTHER" id="PTHR43884:SF12">
    <property type="entry name" value="ISOVALERYL-COA DEHYDROGENASE, MITOCHONDRIAL-RELATED"/>
    <property type="match status" value="1"/>
</dbReference>
<protein>
    <submittedName>
        <fullName evidence="3">Acyl-CoA dehydrogenase family protein</fullName>
    </submittedName>
</protein>
<name>A0ABW3DWG4_9ACTN</name>
<dbReference type="PIRSF" id="PIRSF016578">
    <property type="entry name" value="HsaA"/>
    <property type="match status" value="1"/>
</dbReference>
<dbReference type="EMBL" id="JBHTHX010000936">
    <property type="protein sequence ID" value="MFD0887447.1"/>
    <property type="molecule type" value="Genomic_DNA"/>
</dbReference>
<dbReference type="InterPro" id="IPR046373">
    <property type="entry name" value="Acyl-CoA_Oxase/DH_mid-dom_sf"/>
</dbReference>
<dbReference type="Pfam" id="PF08028">
    <property type="entry name" value="Acyl-CoA_dh_2"/>
    <property type="match status" value="1"/>
</dbReference>
<proteinExistence type="predicted"/>
<dbReference type="PANTHER" id="PTHR43884">
    <property type="entry name" value="ACYL-COA DEHYDROGENASE"/>
    <property type="match status" value="1"/>
</dbReference>
<dbReference type="Proteomes" id="UP001597024">
    <property type="component" value="Unassembled WGS sequence"/>
</dbReference>
<dbReference type="Gene3D" id="2.40.110.10">
    <property type="entry name" value="Butyryl-CoA Dehydrogenase, subunit A, domain 2"/>
    <property type="match status" value="1"/>
</dbReference>
<dbReference type="SUPFAM" id="SSF47203">
    <property type="entry name" value="Acyl-CoA dehydrogenase C-terminal domain-like"/>
    <property type="match status" value="1"/>
</dbReference>
<organism evidence="3 4">
    <name type="scientific">Streptosporangium algeriense</name>
    <dbReference type="NCBI Taxonomy" id="1682748"/>
    <lineage>
        <taxon>Bacteria</taxon>
        <taxon>Bacillati</taxon>
        <taxon>Actinomycetota</taxon>
        <taxon>Actinomycetes</taxon>
        <taxon>Streptosporangiales</taxon>
        <taxon>Streptosporangiaceae</taxon>
        <taxon>Streptosporangium</taxon>
    </lineage>
</organism>
<evidence type="ECO:0000256" key="1">
    <source>
        <dbReference type="ARBA" id="ARBA00023002"/>
    </source>
</evidence>
<keyword evidence="1" id="KW-0560">Oxidoreductase</keyword>
<feature type="domain" description="Acyl-CoA dehydrogenase C-terminal" evidence="2">
    <location>
        <begin position="251"/>
        <end position="380"/>
    </location>
</feature>
<gene>
    <name evidence="3" type="ORF">ACFQ08_23125</name>
</gene>